<evidence type="ECO:0000313" key="2">
    <source>
        <dbReference type="EMBL" id="CAE0688411.1"/>
    </source>
</evidence>
<gene>
    <name evidence="2" type="ORF">PCAL00307_LOCUS3845</name>
    <name evidence="3" type="ORF">PECAL_4P10960</name>
</gene>
<keyword evidence="1" id="KW-0732">Signal</keyword>
<accession>A0A7S4E3V4</accession>
<dbReference type="AlphaFoldDB" id="A0A7S4E3V4"/>
<organism evidence="2">
    <name type="scientific">Pelagomonas calceolata</name>
    <dbReference type="NCBI Taxonomy" id="35677"/>
    <lineage>
        <taxon>Eukaryota</taxon>
        <taxon>Sar</taxon>
        <taxon>Stramenopiles</taxon>
        <taxon>Ochrophyta</taxon>
        <taxon>Pelagophyceae</taxon>
        <taxon>Pelagomonadales</taxon>
        <taxon>Pelagomonadaceae</taxon>
        <taxon>Pelagomonas</taxon>
    </lineage>
</organism>
<name>A0A7S4E3V4_9STRA</name>
<evidence type="ECO:0000313" key="4">
    <source>
        <dbReference type="Proteomes" id="UP000789595"/>
    </source>
</evidence>
<proteinExistence type="predicted"/>
<keyword evidence="4" id="KW-1185">Reference proteome</keyword>
<reference evidence="2" key="1">
    <citation type="submission" date="2021-01" db="EMBL/GenBank/DDBJ databases">
        <authorList>
            <person name="Corre E."/>
            <person name="Pelletier E."/>
            <person name="Niang G."/>
            <person name="Scheremetjew M."/>
            <person name="Finn R."/>
            <person name="Kale V."/>
            <person name="Holt S."/>
            <person name="Cochrane G."/>
            <person name="Meng A."/>
            <person name="Brown T."/>
            <person name="Cohen L."/>
        </authorList>
    </citation>
    <scope>NUCLEOTIDE SEQUENCE</scope>
    <source>
        <strain evidence="2">CCMP1756</strain>
    </source>
</reference>
<feature type="chain" id="PRO_5036212326" description="Exostosin GT47 domain-containing protein" evidence="1">
    <location>
        <begin position="17"/>
        <end position="373"/>
    </location>
</feature>
<dbReference type="EMBL" id="CAKKNE010000004">
    <property type="protein sequence ID" value="CAH0373855.1"/>
    <property type="molecule type" value="Genomic_DNA"/>
</dbReference>
<evidence type="ECO:0000313" key="3">
    <source>
        <dbReference type="EMBL" id="CAH0373855.1"/>
    </source>
</evidence>
<dbReference type="EMBL" id="HBIW01004733">
    <property type="protein sequence ID" value="CAE0688411.1"/>
    <property type="molecule type" value="Transcribed_RNA"/>
</dbReference>
<dbReference type="GO" id="GO:0035269">
    <property type="term" value="P:protein O-linked glycosylation via mannose"/>
    <property type="evidence" value="ECO:0007669"/>
    <property type="project" value="InterPro"/>
</dbReference>
<evidence type="ECO:0000256" key="1">
    <source>
        <dbReference type="SAM" id="SignalP"/>
    </source>
</evidence>
<dbReference type="PANTHER" id="PTHR15576">
    <property type="entry name" value="RIBITOL-5-PHOSPHATE XYLOSYLTRANSFERASE 1"/>
    <property type="match status" value="1"/>
</dbReference>
<feature type="signal peptide" evidence="1">
    <location>
        <begin position="1"/>
        <end position="16"/>
    </location>
</feature>
<dbReference type="GO" id="GO:0005794">
    <property type="term" value="C:Golgi apparatus"/>
    <property type="evidence" value="ECO:0007669"/>
    <property type="project" value="TreeGrafter"/>
</dbReference>
<sequence length="373" mass="41573">MKPLVLLLLAAATADDDVLLRQLTHALGKPATPQALAETFVDDRFEYLRDNADYTFEAGDADKVVAAFSRRITSNVPVIDLQATFENCSALCAFLEVGVPEHVEAYVLLSLGSAAFGSPFHPATLRTLGRTCGKTDRDLEALLLDPKLRRWFVAQHFPRVVITGGNGRGRYSNDAVGDVTRSTDWVLHPKLHHVPLGLPRALSPHLEREAAWVNAKRGPRSSEIYVNHKPRPYRERILGHLRRALGQALPNAYAGKAALRSGTQTYVGDLFRHAIVLSPPGSGVDCYRHYEALLCGAVPLLEYSPLAVELLSGLPYIMVRSWAEVSAPFLERELAQLKTRTFDWRRLTRAYWRDELARARISGELPARRRKPS</sequence>
<dbReference type="InterPro" id="IPR055286">
    <property type="entry name" value="RXYLT1-like"/>
</dbReference>
<protein>
    <recommendedName>
        <fullName evidence="5">Exostosin GT47 domain-containing protein</fullName>
    </recommendedName>
</protein>
<dbReference type="OrthoDB" id="45254at2759"/>
<dbReference type="PANTHER" id="PTHR15576:SF1">
    <property type="entry name" value="RIBITOL-5-PHOSPHATE XYLOSYLTRANSFERASE 1"/>
    <property type="match status" value="1"/>
</dbReference>
<dbReference type="GO" id="GO:0120053">
    <property type="term" value="F:ribitol beta-1,4-xylosyltransferase activity"/>
    <property type="evidence" value="ECO:0007669"/>
    <property type="project" value="InterPro"/>
</dbReference>
<evidence type="ECO:0008006" key="5">
    <source>
        <dbReference type="Google" id="ProtNLM"/>
    </source>
</evidence>
<dbReference type="Proteomes" id="UP000789595">
    <property type="component" value="Unassembled WGS sequence"/>
</dbReference>
<reference evidence="3" key="2">
    <citation type="submission" date="2021-11" db="EMBL/GenBank/DDBJ databases">
        <authorList>
            <consortium name="Genoscope - CEA"/>
            <person name="William W."/>
        </authorList>
    </citation>
    <scope>NUCLEOTIDE SEQUENCE</scope>
</reference>